<dbReference type="EMBL" id="JACGCI010000005">
    <property type="protein sequence ID" value="KAF6763489.1"/>
    <property type="molecule type" value="Genomic_DNA"/>
</dbReference>
<protein>
    <recommendedName>
        <fullName evidence="2">RNase H type-1 domain-containing protein</fullName>
    </recommendedName>
</protein>
<gene>
    <name evidence="3" type="ORF">DFP72DRAFT_800579</name>
</gene>
<evidence type="ECO:0000313" key="4">
    <source>
        <dbReference type="Proteomes" id="UP000521943"/>
    </source>
</evidence>
<name>A0A8H6MF34_9AGAR</name>
<sequence length="237" mass="26434">SDSQYTIDAVSKHAQRWLDEGFIGVANKHIIQALVGELMATKAEVRLRKVKGHSGDAGNDGADALAGEGARKDDPDDVDLSKGIAIRCLGAATTALTQSKAYRAIREFGPSEPRRRTERMLERTKAVVEELTDTRPTTAAIWNSLKRRKGATLTQKFSAYAWRTLHDGYKLGWYWENITALRNDRMPCRQCEAPVETMDHILRECTVSGQAVVWELAKELWAVTGLDWPYTANLVSC</sequence>
<organism evidence="3 4">
    <name type="scientific">Ephemerocybe angulata</name>
    <dbReference type="NCBI Taxonomy" id="980116"/>
    <lineage>
        <taxon>Eukaryota</taxon>
        <taxon>Fungi</taxon>
        <taxon>Dikarya</taxon>
        <taxon>Basidiomycota</taxon>
        <taxon>Agaricomycotina</taxon>
        <taxon>Agaricomycetes</taxon>
        <taxon>Agaricomycetidae</taxon>
        <taxon>Agaricales</taxon>
        <taxon>Agaricineae</taxon>
        <taxon>Psathyrellaceae</taxon>
        <taxon>Ephemerocybe</taxon>
    </lineage>
</organism>
<dbReference type="InterPro" id="IPR036397">
    <property type="entry name" value="RNaseH_sf"/>
</dbReference>
<dbReference type="Pfam" id="PF00075">
    <property type="entry name" value="RNase_H"/>
    <property type="match status" value="1"/>
</dbReference>
<evidence type="ECO:0000256" key="1">
    <source>
        <dbReference type="SAM" id="MobiDB-lite"/>
    </source>
</evidence>
<feature type="domain" description="RNase H type-1" evidence="2">
    <location>
        <begin position="1"/>
        <end position="71"/>
    </location>
</feature>
<proteinExistence type="predicted"/>
<accession>A0A8H6MF34</accession>
<dbReference type="OrthoDB" id="2976650at2759"/>
<dbReference type="AlphaFoldDB" id="A0A8H6MF34"/>
<dbReference type="Gene3D" id="3.30.420.10">
    <property type="entry name" value="Ribonuclease H-like superfamily/Ribonuclease H"/>
    <property type="match status" value="1"/>
</dbReference>
<dbReference type="GO" id="GO:0004523">
    <property type="term" value="F:RNA-DNA hybrid ribonuclease activity"/>
    <property type="evidence" value="ECO:0007669"/>
    <property type="project" value="InterPro"/>
</dbReference>
<dbReference type="PROSITE" id="PS50879">
    <property type="entry name" value="RNASE_H_1"/>
    <property type="match status" value="1"/>
</dbReference>
<evidence type="ECO:0000313" key="3">
    <source>
        <dbReference type="EMBL" id="KAF6763489.1"/>
    </source>
</evidence>
<dbReference type="InterPro" id="IPR002156">
    <property type="entry name" value="RNaseH_domain"/>
</dbReference>
<dbReference type="SUPFAM" id="SSF53098">
    <property type="entry name" value="Ribonuclease H-like"/>
    <property type="match status" value="1"/>
</dbReference>
<dbReference type="GO" id="GO:0003676">
    <property type="term" value="F:nucleic acid binding"/>
    <property type="evidence" value="ECO:0007669"/>
    <property type="project" value="InterPro"/>
</dbReference>
<feature type="region of interest" description="Disordered" evidence="1">
    <location>
        <begin position="51"/>
        <end position="75"/>
    </location>
</feature>
<feature type="compositionally biased region" description="Low complexity" evidence="1">
    <location>
        <begin position="56"/>
        <end position="68"/>
    </location>
</feature>
<dbReference type="Proteomes" id="UP000521943">
    <property type="component" value="Unassembled WGS sequence"/>
</dbReference>
<keyword evidence="4" id="KW-1185">Reference proteome</keyword>
<comment type="caution">
    <text evidence="3">The sequence shown here is derived from an EMBL/GenBank/DDBJ whole genome shotgun (WGS) entry which is preliminary data.</text>
</comment>
<evidence type="ECO:0000259" key="2">
    <source>
        <dbReference type="PROSITE" id="PS50879"/>
    </source>
</evidence>
<reference evidence="3 4" key="1">
    <citation type="submission" date="2020-07" db="EMBL/GenBank/DDBJ databases">
        <title>Comparative genomics of pyrophilous fungi reveals a link between fire events and developmental genes.</title>
        <authorList>
            <consortium name="DOE Joint Genome Institute"/>
            <person name="Steindorff A.S."/>
            <person name="Carver A."/>
            <person name="Calhoun S."/>
            <person name="Stillman K."/>
            <person name="Liu H."/>
            <person name="Lipzen A."/>
            <person name="Pangilinan J."/>
            <person name="Labutti K."/>
            <person name="Bruns T.D."/>
            <person name="Grigoriev I.V."/>
        </authorList>
    </citation>
    <scope>NUCLEOTIDE SEQUENCE [LARGE SCALE GENOMIC DNA]</scope>
    <source>
        <strain evidence="3 4">CBS 144469</strain>
    </source>
</reference>
<dbReference type="InterPro" id="IPR012337">
    <property type="entry name" value="RNaseH-like_sf"/>
</dbReference>
<feature type="non-terminal residue" evidence="3">
    <location>
        <position position="1"/>
    </location>
</feature>